<dbReference type="AlphaFoldDB" id="A0A0V0QBD6"/>
<gene>
    <name evidence="2" type="ORF">PPERSA_07958</name>
</gene>
<name>A0A0V0QBD6_PSEPJ</name>
<dbReference type="Proteomes" id="UP000054937">
    <property type="component" value="Unassembled WGS sequence"/>
</dbReference>
<dbReference type="InParanoid" id="A0A0V0QBD6"/>
<evidence type="ECO:0000256" key="1">
    <source>
        <dbReference type="SAM" id="MobiDB-lite"/>
    </source>
</evidence>
<proteinExistence type="predicted"/>
<feature type="region of interest" description="Disordered" evidence="1">
    <location>
        <begin position="1"/>
        <end position="58"/>
    </location>
</feature>
<comment type="caution">
    <text evidence="2">The sequence shown here is derived from an EMBL/GenBank/DDBJ whole genome shotgun (WGS) entry which is preliminary data.</text>
</comment>
<feature type="compositionally biased region" description="Polar residues" evidence="1">
    <location>
        <begin position="88"/>
        <end position="104"/>
    </location>
</feature>
<organism evidence="2 3">
    <name type="scientific">Pseudocohnilembus persalinus</name>
    <name type="common">Ciliate</name>
    <dbReference type="NCBI Taxonomy" id="266149"/>
    <lineage>
        <taxon>Eukaryota</taxon>
        <taxon>Sar</taxon>
        <taxon>Alveolata</taxon>
        <taxon>Ciliophora</taxon>
        <taxon>Intramacronucleata</taxon>
        <taxon>Oligohymenophorea</taxon>
        <taxon>Scuticociliatia</taxon>
        <taxon>Philasterida</taxon>
        <taxon>Pseudocohnilembidae</taxon>
        <taxon>Pseudocohnilembus</taxon>
    </lineage>
</organism>
<protein>
    <submittedName>
        <fullName evidence="2">Uncharacterized protein</fullName>
    </submittedName>
</protein>
<accession>A0A0V0QBD6</accession>
<evidence type="ECO:0000313" key="2">
    <source>
        <dbReference type="EMBL" id="KRW99473.1"/>
    </source>
</evidence>
<reference evidence="2 3" key="1">
    <citation type="journal article" date="2015" name="Sci. Rep.">
        <title>Genome of the facultative scuticociliatosis pathogen Pseudocohnilembus persalinus provides insight into its virulence through horizontal gene transfer.</title>
        <authorList>
            <person name="Xiong J."/>
            <person name="Wang G."/>
            <person name="Cheng J."/>
            <person name="Tian M."/>
            <person name="Pan X."/>
            <person name="Warren A."/>
            <person name="Jiang C."/>
            <person name="Yuan D."/>
            <person name="Miao W."/>
        </authorList>
    </citation>
    <scope>NUCLEOTIDE SEQUENCE [LARGE SCALE GENOMIC DNA]</scope>
    <source>
        <strain evidence="2">36N120E</strain>
    </source>
</reference>
<sequence length="457" mass="54418">MGCNYSKSQKQTVKQNHAYSQKQNKTREQYYNKSIKNFSKSYKQKTPEKQIGNNNLKSQLSINQNLQKYEKSIDSDPKLVKNKHESIDISQQTKSKNSGDSKNTITFSSQQSEIQNNLKCQKNSHINQKTYIDNQNNYATAQYIGSKQNDQKKDCFNIKNYNENNFRNEIKYQNNNLIYDNTFFDKCKQQIRPYNEFILQTVKQTQEDSQQKSIKGKGHSQEIDNLQSSQIHMQEKQYELNYNQIQKSNQSIANISQYKLTSYFLSNKQLEQLYSQRLKEQKQQKIQQTQYTKSKTLSKIYLKTQKIAKQYDKQQQYESQAEQNPKYQNNIIPLQAINDSHLNKFKQNKKKTKKNSNFINLNYNYLTKQYQKDVAKYQIYTQKQNTDLFPLHLSIQSNKNRSNRISLKMQKNQLIQKRPQFHQKIELANIDKLPKMLPIQNSLEHNFRDMSIQTKCY</sequence>
<feature type="compositionally biased region" description="Polar residues" evidence="1">
    <location>
        <begin position="1"/>
        <end position="24"/>
    </location>
</feature>
<evidence type="ECO:0000313" key="3">
    <source>
        <dbReference type="Proteomes" id="UP000054937"/>
    </source>
</evidence>
<dbReference type="EMBL" id="LDAU01000212">
    <property type="protein sequence ID" value="KRW99473.1"/>
    <property type="molecule type" value="Genomic_DNA"/>
</dbReference>
<feature type="compositionally biased region" description="Basic and acidic residues" evidence="1">
    <location>
        <begin position="73"/>
        <end position="87"/>
    </location>
</feature>
<keyword evidence="3" id="KW-1185">Reference proteome</keyword>
<feature type="region of interest" description="Disordered" evidence="1">
    <location>
        <begin position="73"/>
        <end position="104"/>
    </location>
</feature>
<feature type="compositionally biased region" description="Polar residues" evidence="1">
    <location>
        <begin position="31"/>
        <end position="41"/>
    </location>
</feature>